<dbReference type="AlphaFoldDB" id="A0A518RIS9"/>
<protein>
    <submittedName>
        <fullName evidence="1">Uncharacterized protein</fullName>
    </submittedName>
</protein>
<dbReference type="EMBL" id="CP042239">
    <property type="protein sequence ID" value="QDX27342.1"/>
    <property type="molecule type" value="Genomic_DNA"/>
</dbReference>
<evidence type="ECO:0000313" key="2">
    <source>
        <dbReference type="Proteomes" id="UP000318055"/>
    </source>
</evidence>
<organism evidence="1 2">
    <name type="scientific">Sphingomonas suaedae</name>
    <dbReference type="NCBI Taxonomy" id="2599297"/>
    <lineage>
        <taxon>Bacteria</taxon>
        <taxon>Pseudomonadati</taxon>
        <taxon>Pseudomonadota</taxon>
        <taxon>Alphaproteobacteria</taxon>
        <taxon>Sphingomonadales</taxon>
        <taxon>Sphingomonadaceae</taxon>
        <taxon>Sphingomonas</taxon>
    </lineage>
</organism>
<gene>
    <name evidence="1" type="ORF">FPZ54_15905</name>
</gene>
<sequence length="119" mass="12392">MDAGIPADAIAAARDAVKTHLRAAGGGEDGLIAQHAASALGLCEAYTGQLLIVRALTMTLAARRDWQRLTHAPVRAISGVAWLPVVGEPSAIPVGVTRLPSQGVPQRAVNGCFLRFFVV</sequence>
<name>A0A518RIS9_9SPHN</name>
<reference evidence="1 2" key="1">
    <citation type="submission" date="2019-07" db="EMBL/GenBank/DDBJ databases">
        <title>Sphingomonas alkalisoli sp. nov., isolated from rhizosphere soil of Suaedae salsa.</title>
        <authorList>
            <person name="Zhang H."/>
            <person name="Xu L."/>
            <person name="Zhang J.-X."/>
            <person name="Sun J.-Q."/>
        </authorList>
    </citation>
    <scope>NUCLEOTIDE SEQUENCE [LARGE SCALE GENOMIC DNA]</scope>
    <source>
        <strain evidence="1 2">XS-10</strain>
    </source>
</reference>
<proteinExistence type="predicted"/>
<dbReference type="OrthoDB" id="8478788at2"/>
<evidence type="ECO:0000313" key="1">
    <source>
        <dbReference type="EMBL" id="QDX27342.1"/>
    </source>
</evidence>
<keyword evidence="2" id="KW-1185">Reference proteome</keyword>
<dbReference type="KEGG" id="ssua:FPZ54_15905"/>
<accession>A0A518RIS9</accession>
<dbReference type="RefSeq" id="WP_145848791.1">
    <property type="nucleotide sequence ID" value="NZ_CP042239.1"/>
</dbReference>
<dbReference type="Proteomes" id="UP000318055">
    <property type="component" value="Chromosome"/>
</dbReference>